<keyword evidence="1" id="KW-0732">Signal</keyword>
<name>A0A224YBA7_9ACAR</name>
<dbReference type="AlphaFoldDB" id="A0A224YBA7"/>
<evidence type="ECO:0000313" key="2">
    <source>
        <dbReference type="EMBL" id="MAA14976.1"/>
    </source>
</evidence>
<organism evidence="2">
    <name type="scientific">Rhipicephalus zambeziensis</name>
    <dbReference type="NCBI Taxonomy" id="60191"/>
    <lineage>
        <taxon>Eukaryota</taxon>
        <taxon>Metazoa</taxon>
        <taxon>Ecdysozoa</taxon>
        <taxon>Arthropoda</taxon>
        <taxon>Chelicerata</taxon>
        <taxon>Arachnida</taxon>
        <taxon>Acari</taxon>
        <taxon>Parasitiformes</taxon>
        <taxon>Ixodida</taxon>
        <taxon>Ixodoidea</taxon>
        <taxon>Ixodidae</taxon>
        <taxon>Rhipicephalinae</taxon>
        <taxon>Rhipicephalus</taxon>
        <taxon>Rhipicephalus</taxon>
    </lineage>
</organism>
<evidence type="ECO:0000256" key="1">
    <source>
        <dbReference type="SAM" id="SignalP"/>
    </source>
</evidence>
<sequence>MLPKVAFKVLLYVGCFTVLKGNCLSCGRRAYSIKKFFSTTEPIWTYTTSGRTNIRCLVDQVNVMEKSSVIFTRSCYNRQYKVARIFHGTFDHFRKKHMDVKPEGRGIKFQEDLLYISEDNSCAVILVTTKVCAKRLTYDLRIRNSHIKHRPHPKCVHEYEKYERYGKVLYDPSCQNILARKGMARLYEPENSRCQNRTN</sequence>
<dbReference type="EMBL" id="GFPF01003830">
    <property type="protein sequence ID" value="MAA14976.1"/>
    <property type="molecule type" value="Transcribed_RNA"/>
</dbReference>
<accession>A0A224YBA7</accession>
<protein>
    <submittedName>
        <fullName evidence="2">Lipocalin</fullName>
    </submittedName>
</protein>
<feature type="chain" id="PRO_5012126691" evidence="1">
    <location>
        <begin position="22"/>
        <end position="199"/>
    </location>
</feature>
<feature type="signal peptide" evidence="1">
    <location>
        <begin position="1"/>
        <end position="21"/>
    </location>
</feature>
<reference evidence="2" key="1">
    <citation type="journal article" date="2017" name="Parasit. Vectors">
        <title>Sialotranscriptomics of Rhipicephalus zambeziensis reveals intricate expression profiles of secretory proteins and suggests tight temporal transcriptional regulation during blood-feeding.</title>
        <authorList>
            <person name="de Castro M.H."/>
            <person name="de Klerk D."/>
            <person name="Pienaar R."/>
            <person name="Rees D.J.G."/>
            <person name="Mans B.J."/>
        </authorList>
    </citation>
    <scope>NUCLEOTIDE SEQUENCE</scope>
    <source>
        <tissue evidence="2">Salivary glands</tissue>
    </source>
</reference>
<proteinExistence type="predicted"/>